<dbReference type="GO" id="GO:0003677">
    <property type="term" value="F:DNA binding"/>
    <property type="evidence" value="ECO:0007669"/>
    <property type="project" value="UniProtKB-KW"/>
</dbReference>
<evidence type="ECO:0000313" key="5">
    <source>
        <dbReference type="EMBL" id="OEJ20895.1"/>
    </source>
</evidence>
<keyword evidence="2" id="KW-0238">DNA-binding</keyword>
<dbReference type="Gene3D" id="3.40.1410.10">
    <property type="entry name" value="Chorismate lyase-like"/>
    <property type="match status" value="1"/>
</dbReference>
<dbReference type="PANTHER" id="PTHR44846:SF17">
    <property type="entry name" value="GNTR-FAMILY TRANSCRIPTIONAL REGULATOR"/>
    <property type="match status" value="1"/>
</dbReference>
<sequence length="268" mass="28537">MTEARPSATSEFRRVAQLLRDGIGDGTYPRGERLPAAAVLAGDLGTNRGTVERAVRTVAAEGLLTTRKGSGAFVSRILERITRRSGALLDKQSGGEADGTREAVDAELRTMGLVARRFPSVRTERPPQDVALLLGRKQSAKQALACETRVYAAAAEAPPADPGTPVELICTYLPLDIAGGTALEHHDPGPMGVRGRLAKLGHRPTEFVETVLVRAPSDEEAEFLGIDVDNRVIHLTQTAWAGGRVVAVTVTVLPASLWSLSYQWTAGA</sequence>
<dbReference type="InterPro" id="IPR028978">
    <property type="entry name" value="Chorismate_lyase_/UTRA_dom_sf"/>
</dbReference>
<dbReference type="EMBL" id="MEHK01000006">
    <property type="protein sequence ID" value="OEJ20895.1"/>
    <property type="molecule type" value="Genomic_DNA"/>
</dbReference>
<dbReference type="SUPFAM" id="SSF46785">
    <property type="entry name" value="Winged helix' DNA-binding domain"/>
    <property type="match status" value="1"/>
</dbReference>
<organism evidence="5 6">
    <name type="scientific">Streptomyces subrutilus</name>
    <dbReference type="NCBI Taxonomy" id="36818"/>
    <lineage>
        <taxon>Bacteria</taxon>
        <taxon>Bacillati</taxon>
        <taxon>Actinomycetota</taxon>
        <taxon>Actinomycetes</taxon>
        <taxon>Kitasatosporales</taxon>
        <taxon>Streptomycetaceae</taxon>
        <taxon>Streptomyces</taxon>
    </lineage>
</organism>
<dbReference type="InterPro" id="IPR036390">
    <property type="entry name" value="WH_DNA-bd_sf"/>
</dbReference>
<keyword evidence="5" id="KW-0614">Plasmid</keyword>
<dbReference type="InterPro" id="IPR000524">
    <property type="entry name" value="Tscrpt_reg_HTH_GntR"/>
</dbReference>
<comment type="caution">
    <text evidence="5">The sequence shown here is derived from an EMBL/GenBank/DDBJ whole genome shotgun (WGS) entry which is preliminary data.</text>
</comment>
<geneLocation type="plasmid" evidence="6">
    <name>pacmp2</name>
</geneLocation>
<keyword evidence="1" id="KW-0805">Transcription regulation</keyword>
<dbReference type="InterPro" id="IPR050679">
    <property type="entry name" value="Bact_HTH_transcr_reg"/>
</dbReference>
<dbReference type="GO" id="GO:0003700">
    <property type="term" value="F:DNA-binding transcription factor activity"/>
    <property type="evidence" value="ECO:0007669"/>
    <property type="project" value="InterPro"/>
</dbReference>
<protein>
    <recommendedName>
        <fullName evidence="4">HTH gntR-type domain-containing protein</fullName>
    </recommendedName>
</protein>
<dbReference type="GO" id="GO:0045892">
    <property type="term" value="P:negative regulation of DNA-templated transcription"/>
    <property type="evidence" value="ECO:0007669"/>
    <property type="project" value="TreeGrafter"/>
</dbReference>
<evidence type="ECO:0000256" key="1">
    <source>
        <dbReference type="ARBA" id="ARBA00023015"/>
    </source>
</evidence>
<evidence type="ECO:0000313" key="6">
    <source>
        <dbReference type="Proteomes" id="UP000095705"/>
    </source>
</evidence>
<dbReference type="RefSeq" id="WP_069918044.1">
    <property type="nucleotide sequence ID" value="NZ_CM007204.1"/>
</dbReference>
<dbReference type="SUPFAM" id="SSF64288">
    <property type="entry name" value="Chorismate lyase-like"/>
    <property type="match status" value="1"/>
</dbReference>
<dbReference type="Pfam" id="PF07702">
    <property type="entry name" value="UTRA"/>
    <property type="match status" value="1"/>
</dbReference>
<dbReference type="PROSITE" id="PS50949">
    <property type="entry name" value="HTH_GNTR"/>
    <property type="match status" value="1"/>
</dbReference>
<dbReference type="Gene3D" id="1.10.10.10">
    <property type="entry name" value="Winged helix-like DNA-binding domain superfamily/Winged helix DNA-binding domain"/>
    <property type="match status" value="1"/>
</dbReference>
<keyword evidence="3" id="KW-0804">Transcription</keyword>
<evidence type="ECO:0000256" key="3">
    <source>
        <dbReference type="ARBA" id="ARBA00023163"/>
    </source>
</evidence>
<dbReference type="OrthoDB" id="3214900at2"/>
<proteinExistence type="predicted"/>
<accession>A0A1E5NXE2</accession>
<evidence type="ECO:0000259" key="4">
    <source>
        <dbReference type="PROSITE" id="PS50949"/>
    </source>
</evidence>
<evidence type="ECO:0000256" key="2">
    <source>
        <dbReference type="ARBA" id="ARBA00023125"/>
    </source>
</evidence>
<dbReference type="AlphaFoldDB" id="A0A1E5NXE2"/>
<dbReference type="Pfam" id="PF00392">
    <property type="entry name" value="GntR"/>
    <property type="match status" value="1"/>
</dbReference>
<keyword evidence="6" id="KW-1185">Reference proteome</keyword>
<dbReference type="Proteomes" id="UP000095705">
    <property type="component" value="Plasmid pACMP2"/>
</dbReference>
<dbReference type="SMART" id="SM00345">
    <property type="entry name" value="HTH_GNTR"/>
    <property type="match status" value="1"/>
</dbReference>
<dbReference type="SMART" id="SM00866">
    <property type="entry name" value="UTRA"/>
    <property type="match status" value="1"/>
</dbReference>
<dbReference type="InterPro" id="IPR036388">
    <property type="entry name" value="WH-like_DNA-bd_sf"/>
</dbReference>
<name>A0A1E5NXE2_9ACTN</name>
<dbReference type="CDD" id="cd07377">
    <property type="entry name" value="WHTH_GntR"/>
    <property type="match status" value="1"/>
</dbReference>
<dbReference type="InterPro" id="IPR011663">
    <property type="entry name" value="UTRA"/>
</dbReference>
<feature type="domain" description="HTH gntR-type" evidence="4">
    <location>
        <begin position="9"/>
        <end position="77"/>
    </location>
</feature>
<gene>
    <name evidence="5" type="ORF">BGK67_35255</name>
</gene>
<reference evidence="5 6" key="1">
    <citation type="submission" date="2016-08" db="EMBL/GenBank/DDBJ databases">
        <title>The complete genome of Streptomyces subrutilus 10-1-1.</title>
        <authorList>
            <person name="Chen X."/>
        </authorList>
    </citation>
    <scope>NUCLEOTIDE SEQUENCE [LARGE SCALE GENOMIC DNA]</scope>
    <source>
        <strain evidence="5 6">10-1-1</strain>
        <plasmid evidence="6">pacmp2</plasmid>
    </source>
</reference>
<dbReference type="PANTHER" id="PTHR44846">
    <property type="entry name" value="MANNOSYL-D-GLYCERATE TRANSPORT/METABOLISM SYSTEM REPRESSOR MNGR-RELATED"/>
    <property type="match status" value="1"/>
</dbReference>